<sequence length="31" mass="3568">MPSDILLTTDILVIITICLSVIYLTCRHFFL</sequence>
<protein>
    <submittedName>
        <fullName evidence="2">Uncharacterized protein</fullName>
    </submittedName>
</protein>
<dbReference type="EMBL" id="JACIIU010000003">
    <property type="protein sequence ID" value="MBB6260522.1"/>
    <property type="molecule type" value="Genomic_DNA"/>
</dbReference>
<comment type="caution">
    <text evidence="2">The sequence shown here is derived from an EMBL/GenBank/DDBJ whole genome shotgun (WGS) entry which is preliminary data.</text>
</comment>
<accession>A0A841LVF0</accession>
<proteinExistence type="predicted"/>
<evidence type="ECO:0000256" key="1">
    <source>
        <dbReference type="SAM" id="Phobius"/>
    </source>
</evidence>
<feature type="transmembrane region" description="Helical" evidence="1">
    <location>
        <begin position="6"/>
        <end position="26"/>
    </location>
</feature>
<dbReference type="Proteomes" id="UP000555393">
    <property type="component" value="Unassembled WGS sequence"/>
</dbReference>
<gene>
    <name evidence="2" type="ORF">FHS77_001056</name>
</gene>
<evidence type="ECO:0000313" key="3">
    <source>
        <dbReference type="Proteomes" id="UP000555393"/>
    </source>
</evidence>
<keyword evidence="3" id="KW-1185">Reference proteome</keyword>
<keyword evidence="1" id="KW-0812">Transmembrane</keyword>
<organism evidence="2 3">
    <name type="scientific">Paenochrobactrum gallinarii</name>
    <dbReference type="NCBI Taxonomy" id="643673"/>
    <lineage>
        <taxon>Bacteria</taxon>
        <taxon>Pseudomonadati</taxon>
        <taxon>Pseudomonadota</taxon>
        <taxon>Alphaproteobacteria</taxon>
        <taxon>Hyphomicrobiales</taxon>
        <taxon>Brucellaceae</taxon>
        <taxon>Paenochrobactrum</taxon>
    </lineage>
</organism>
<dbReference type="AlphaFoldDB" id="A0A841LVF0"/>
<reference evidence="2 3" key="1">
    <citation type="submission" date="2020-08" db="EMBL/GenBank/DDBJ databases">
        <title>Genomic Encyclopedia of Type Strains, Phase IV (KMG-IV): sequencing the most valuable type-strain genomes for metagenomic binning, comparative biology and taxonomic classification.</title>
        <authorList>
            <person name="Goeker M."/>
        </authorList>
    </citation>
    <scope>NUCLEOTIDE SEQUENCE [LARGE SCALE GENOMIC DNA]</scope>
    <source>
        <strain evidence="2 3">DSM 22336</strain>
    </source>
</reference>
<evidence type="ECO:0000313" key="2">
    <source>
        <dbReference type="EMBL" id="MBB6260522.1"/>
    </source>
</evidence>
<keyword evidence="1" id="KW-0472">Membrane</keyword>
<keyword evidence="1" id="KW-1133">Transmembrane helix</keyword>
<name>A0A841LVF0_9HYPH</name>